<dbReference type="EMBL" id="BGZK01000114">
    <property type="protein sequence ID" value="GBP20076.1"/>
    <property type="molecule type" value="Genomic_DNA"/>
</dbReference>
<evidence type="ECO:0000313" key="2">
    <source>
        <dbReference type="EMBL" id="GBP20076.1"/>
    </source>
</evidence>
<protein>
    <submittedName>
        <fullName evidence="2">Uncharacterized protein</fullName>
    </submittedName>
</protein>
<keyword evidence="3" id="KW-1185">Reference proteome</keyword>
<accession>A0A4C1U2L8</accession>
<organism evidence="2 3">
    <name type="scientific">Eumeta variegata</name>
    <name type="common">Bagworm moth</name>
    <name type="synonym">Eumeta japonica</name>
    <dbReference type="NCBI Taxonomy" id="151549"/>
    <lineage>
        <taxon>Eukaryota</taxon>
        <taxon>Metazoa</taxon>
        <taxon>Ecdysozoa</taxon>
        <taxon>Arthropoda</taxon>
        <taxon>Hexapoda</taxon>
        <taxon>Insecta</taxon>
        <taxon>Pterygota</taxon>
        <taxon>Neoptera</taxon>
        <taxon>Endopterygota</taxon>
        <taxon>Lepidoptera</taxon>
        <taxon>Glossata</taxon>
        <taxon>Ditrysia</taxon>
        <taxon>Tineoidea</taxon>
        <taxon>Psychidae</taxon>
        <taxon>Oiketicinae</taxon>
        <taxon>Eumeta</taxon>
    </lineage>
</organism>
<comment type="caution">
    <text evidence="2">The sequence shown here is derived from an EMBL/GenBank/DDBJ whole genome shotgun (WGS) entry which is preliminary data.</text>
</comment>
<feature type="region of interest" description="Disordered" evidence="1">
    <location>
        <begin position="14"/>
        <end position="50"/>
    </location>
</feature>
<dbReference type="AlphaFoldDB" id="A0A4C1U2L8"/>
<proteinExistence type="predicted"/>
<reference evidence="2 3" key="1">
    <citation type="journal article" date="2019" name="Commun. Biol.">
        <title>The bagworm genome reveals a unique fibroin gene that provides high tensile strength.</title>
        <authorList>
            <person name="Kono N."/>
            <person name="Nakamura H."/>
            <person name="Ohtoshi R."/>
            <person name="Tomita M."/>
            <person name="Numata K."/>
            <person name="Arakawa K."/>
        </authorList>
    </citation>
    <scope>NUCLEOTIDE SEQUENCE [LARGE SCALE GENOMIC DNA]</scope>
</reference>
<gene>
    <name evidence="2" type="ORF">EVAR_13848_1</name>
</gene>
<feature type="compositionally biased region" description="Polar residues" evidence="1">
    <location>
        <begin position="15"/>
        <end position="28"/>
    </location>
</feature>
<evidence type="ECO:0000256" key="1">
    <source>
        <dbReference type="SAM" id="MobiDB-lite"/>
    </source>
</evidence>
<sequence length="449" mass="49774">MAIFTLISWPHPEENSQCTHPGTASALRQSRPRDVGTGQEDAFGFRPHSRDSWRRNSWRRIDRVPFPRSMWATLFIRVSHVEHIYILAKDDILQIYYFTNIVTPANIKRNTKKSFAQVDGHVNPQSHLFTGFIAAILQIVFCDLDLGESCIVIKTKDMYQISGELVDGKGVKFQLVNLIQKKQAGQAKYNRLKRLNQVKLERLQAYLGSSSAAAQVSTSGSLRSGRSSSSTPKICQKGFCPEYGLGGNITLSAAKKVMSEGCDEGYEHWDKMKGCKDSGYVITLEDLADLCDYLLGQIAIARAVPDAACSVPGHVTNPNPAPHSGYEILFLKNLVTYLQKTFAILSDIKIAEEISWSPSPRDLRNLGGVTSALPASCVRIGYLMERKSADGRGGSRVTEERNVHVRTKTLVPRPLHVRPGVSTSTPNSCLLANVRLLQFQETWASPPQA</sequence>
<evidence type="ECO:0000313" key="3">
    <source>
        <dbReference type="Proteomes" id="UP000299102"/>
    </source>
</evidence>
<dbReference type="Proteomes" id="UP000299102">
    <property type="component" value="Unassembled WGS sequence"/>
</dbReference>
<name>A0A4C1U2L8_EUMVA</name>